<dbReference type="InterPro" id="IPR050259">
    <property type="entry name" value="SDR"/>
</dbReference>
<organism evidence="2 3">
    <name type="scientific">Comamonas kerstersii</name>
    <dbReference type="NCBI Taxonomy" id="225992"/>
    <lineage>
        <taxon>Bacteria</taxon>
        <taxon>Pseudomonadati</taxon>
        <taxon>Pseudomonadota</taxon>
        <taxon>Betaproteobacteria</taxon>
        <taxon>Burkholderiales</taxon>
        <taxon>Comamonadaceae</taxon>
        <taxon>Comamonas</taxon>
    </lineage>
</organism>
<dbReference type="AlphaFoldDB" id="A0A1V0BIN5"/>
<dbReference type="SUPFAM" id="SSF51735">
    <property type="entry name" value="NAD(P)-binding Rossmann-fold domains"/>
    <property type="match status" value="1"/>
</dbReference>
<dbReference type="PRINTS" id="PR00081">
    <property type="entry name" value="GDHRDH"/>
</dbReference>
<dbReference type="OrthoDB" id="9806974at2"/>
<dbReference type="PROSITE" id="PS00061">
    <property type="entry name" value="ADH_SHORT"/>
    <property type="match status" value="1"/>
</dbReference>
<sequence>MHQFLAQQTAFITGAGQGIGQAVAEGLAAMGAHVIAADIHADKAEHTAQRIRDAGGQAQAMALDVADAAACRAAAASVQLPAGHQLLLVNNAGLRPKHAFDSEDRDAQWQRTLSVNLDGARNTILAFEALLAQTQGCVVNITSLAASRAAAHSIAYSTSKAALEMLTKTMALELAPKGIRVNAIAPGVMLTSMTEQTRKDPKHVEYILRRIPMKRYGEPAEIAGPVAFLASPMASYITATVLNVDGGYLAV</sequence>
<dbReference type="RefSeq" id="WP_054067981.1">
    <property type="nucleotide sequence ID" value="NZ_CP020121.1"/>
</dbReference>
<dbReference type="GeneID" id="83038732"/>
<dbReference type="Gene3D" id="3.40.50.720">
    <property type="entry name" value="NAD(P)-binding Rossmann-like Domain"/>
    <property type="match status" value="1"/>
</dbReference>
<reference evidence="2 3" key="1">
    <citation type="submission" date="2017-03" db="EMBL/GenBank/DDBJ databases">
        <title>Rapid Whole Genome Sequencing of Comamonas kerstersii Causing Continuous ambulatory Peritoneal Dialysis-Associated Peritonitis.</title>
        <authorList>
            <person name="Zheng B."/>
        </authorList>
    </citation>
    <scope>NUCLEOTIDE SEQUENCE [LARGE SCALE GENOMIC DNA]</scope>
    <source>
        <strain evidence="2 3">8943</strain>
    </source>
</reference>
<protein>
    <submittedName>
        <fullName evidence="2">3-oxoacyl-ACP reductase</fullName>
    </submittedName>
</protein>
<dbReference type="EMBL" id="CP020121">
    <property type="protein sequence ID" value="AQZ99763.1"/>
    <property type="molecule type" value="Genomic_DNA"/>
</dbReference>
<dbReference type="InterPro" id="IPR002347">
    <property type="entry name" value="SDR_fam"/>
</dbReference>
<dbReference type="InterPro" id="IPR020904">
    <property type="entry name" value="Sc_DH/Rdtase_CS"/>
</dbReference>
<dbReference type="PANTHER" id="PTHR42879">
    <property type="entry name" value="3-OXOACYL-(ACYL-CARRIER-PROTEIN) REDUCTASE"/>
    <property type="match status" value="1"/>
</dbReference>
<dbReference type="KEGG" id="cke:B5M06_05285"/>
<dbReference type="GO" id="GO:0032787">
    <property type="term" value="P:monocarboxylic acid metabolic process"/>
    <property type="evidence" value="ECO:0007669"/>
    <property type="project" value="UniProtKB-ARBA"/>
</dbReference>
<evidence type="ECO:0000313" key="3">
    <source>
        <dbReference type="Proteomes" id="UP000242792"/>
    </source>
</evidence>
<dbReference type="PRINTS" id="PR00080">
    <property type="entry name" value="SDRFAMILY"/>
</dbReference>
<accession>A0A1V0BIN5</accession>
<proteinExistence type="inferred from homology"/>
<gene>
    <name evidence="2" type="ORF">B5M06_05285</name>
</gene>
<name>A0A1V0BIN5_9BURK</name>
<dbReference type="PANTHER" id="PTHR42879:SF2">
    <property type="entry name" value="3-OXOACYL-[ACYL-CARRIER-PROTEIN] REDUCTASE FABG"/>
    <property type="match status" value="1"/>
</dbReference>
<dbReference type="Proteomes" id="UP000242792">
    <property type="component" value="Chromosome"/>
</dbReference>
<evidence type="ECO:0000313" key="2">
    <source>
        <dbReference type="EMBL" id="AQZ99763.1"/>
    </source>
</evidence>
<dbReference type="Pfam" id="PF13561">
    <property type="entry name" value="adh_short_C2"/>
    <property type="match status" value="1"/>
</dbReference>
<comment type="similarity">
    <text evidence="1">Belongs to the short-chain dehydrogenases/reductases (SDR) family.</text>
</comment>
<dbReference type="InterPro" id="IPR036291">
    <property type="entry name" value="NAD(P)-bd_dom_sf"/>
</dbReference>
<dbReference type="FunFam" id="3.40.50.720:FF:000084">
    <property type="entry name" value="Short-chain dehydrogenase reductase"/>
    <property type="match status" value="1"/>
</dbReference>
<dbReference type="NCBIfam" id="NF005559">
    <property type="entry name" value="PRK07231.1"/>
    <property type="match status" value="1"/>
</dbReference>
<evidence type="ECO:0000256" key="1">
    <source>
        <dbReference type="ARBA" id="ARBA00006484"/>
    </source>
</evidence>